<dbReference type="InterPro" id="IPR051635">
    <property type="entry name" value="SNAT-like"/>
</dbReference>
<evidence type="ECO:0000313" key="5">
    <source>
        <dbReference type="Proteomes" id="UP000317942"/>
    </source>
</evidence>
<evidence type="ECO:0000313" key="4">
    <source>
        <dbReference type="EMBL" id="TQD63192.1"/>
    </source>
</evidence>
<dbReference type="PROSITE" id="PS51186">
    <property type="entry name" value="GNAT"/>
    <property type="match status" value="1"/>
</dbReference>
<reference evidence="4 5" key="1">
    <citation type="submission" date="2019-06" db="EMBL/GenBank/DDBJ databases">
        <title>Draft genome sequence of Actinomyces oris CCUG 34288T.</title>
        <authorList>
            <person name="Salva-Serra F."/>
            <person name="Cardew S."/>
            <person name="Moore E."/>
        </authorList>
    </citation>
    <scope>NUCLEOTIDE SEQUENCE [LARGE SCALE GENOMIC DNA]</scope>
    <source>
        <strain evidence="4 5">CCUG 34288</strain>
    </source>
</reference>
<evidence type="ECO:0000256" key="2">
    <source>
        <dbReference type="ARBA" id="ARBA00023315"/>
    </source>
</evidence>
<dbReference type="InterPro" id="IPR016181">
    <property type="entry name" value="Acyl_CoA_acyltransferase"/>
</dbReference>
<organism evidence="4 5">
    <name type="scientific">Actinomyces oris</name>
    <dbReference type="NCBI Taxonomy" id="544580"/>
    <lineage>
        <taxon>Bacteria</taxon>
        <taxon>Bacillati</taxon>
        <taxon>Actinomycetota</taxon>
        <taxon>Actinomycetes</taxon>
        <taxon>Actinomycetales</taxon>
        <taxon>Actinomycetaceae</taxon>
        <taxon>Actinomyces</taxon>
    </lineage>
</organism>
<dbReference type="Pfam" id="PF13508">
    <property type="entry name" value="Acetyltransf_7"/>
    <property type="match status" value="1"/>
</dbReference>
<name>A0A508BY49_9ACTO</name>
<dbReference type="Gene3D" id="3.40.630.30">
    <property type="match status" value="1"/>
</dbReference>
<gene>
    <name evidence="4" type="ORF">FK267_00930</name>
</gene>
<protein>
    <submittedName>
        <fullName evidence="4">GNAT family N-acetyltransferase</fullName>
    </submittedName>
</protein>
<dbReference type="PANTHER" id="PTHR10908:SF0">
    <property type="entry name" value="SEROTONIN N-ACETYLTRANSFERASE"/>
    <property type="match status" value="1"/>
</dbReference>
<proteinExistence type="predicted"/>
<sequence length="189" mass="20352">MLDVDLPTGENMAMGTSDSPVLHIRTARTARAEQAQDAAMAAALEAICFPPEQAASPTTIAERMATYADHFWLIEDEGGMLLTLVNGPCTHARDLSDEMYEAPTMHDPDGAWQMILGVATAPAAQGQGLATRLLRTVIETTRVHGRQGLVLTCLDDLVGFYARLGFVDEGLSASHHGGVPWHQMRLTLA</sequence>
<feature type="domain" description="N-acetyltransferase" evidence="3">
    <location>
        <begin position="22"/>
        <end position="189"/>
    </location>
</feature>
<evidence type="ECO:0000256" key="1">
    <source>
        <dbReference type="ARBA" id="ARBA00022679"/>
    </source>
</evidence>
<dbReference type="PANTHER" id="PTHR10908">
    <property type="entry name" value="SEROTONIN N-ACETYLTRANSFERASE"/>
    <property type="match status" value="1"/>
</dbReference>
<evidence type="ECO:0000259" key="3">
    <source>
        <dbReference type="PROSITE" id="PS51186"/>
    </source>
</evidence>
<dbReference type="AlphaFoldDB" id="A0A508BY49"/>
<dbReference type="Proteomes" id="UP000317942">
    <property type="component" value="Unassembled WGS sequence"/>
</dbReference>
<keyword evidence="1 4" id="KW-0808">Transferase</keyword>
<accession>A0A508BY49</accession>
<dbReference type="GO" id="GO:0008080">
    <property type="term" value="F:N-acetyltransferase activity"/>
    <property type="evidence" value="ECO:0007669"/>
    <property type="project" value="UniProtKB-ARBA"/>
</dbReference>
<comment type="caution">
    <text evidence="4">The sequence shown here is derived from an EMBL/GenBank/DDBJ whole genome shotgun (WGS) entry which is preliminary data.</text>
</comment>
<dbReference type="SUPFAM" id="SSF55729">
    <property type="entry name" value="Acyl-CoA N-acyltransferases (Nat)"/>
    <property type="match status" value="1"/>
</dbReference>
<dbReference type="CDD" id="cd04301">
    <property type="entry name" value="NAT_SF"/>
    <property type="match status" value="1"/>
</dbReference>
<dbReference type="InterPro" id="IPR000182">
    <property type="entry name" value="GNAT_dom"/>
</dbReference>
<keyword evidence="2" id="KW-0012">Acyltransferase</keyword>
<dbReference type="EMBL" id="VICC01000001">
    <property type="protein sequence ID" value="TQD63192.1"/>
    <property type="molecule type" value="Genomic_DNA"/>
</dbReference>